<keyword evidence="1" id="KW-0051">Antiviral defense</keyword>
<dbReference type="InterPro" id="IPR043519">
    <property type="entry name" value="NT_sf"/>
</dbReference>
<dbReference type="GO" id="GO:0051607">
    <property type="term" value="P:defense response to virus"/>
    <property type="evidence" value="ECO:0007669"/>
    <property type="project" value="UniProtKB-KW"/>
</dbReference>
<dbReference type="InterPro" id="IPR006116">
    <property type="entry name" value="NT_2-5OAS_ClassI-CCAase"/>
</dbReference>
<dbReference type="InterPro" id="IPR040511">
    <property type="entry name" value="AGS_C"/>
</dbReference>
<dbReference type="EMBL" id="SBKP01000001">
    <property type="protein sequence ID" value="RXR31130.1"/>
    <property type="molecule type" value="Genomic_DNA"/>
</dbReference>
<reference evidence="4" key="1">
    <citation type="submission" date="2019-01" db="EMBL/GenBank/DDBJ databases">
        <title>Cytophagaceae bacterium strain CAR-16.</title>
        <authorList>
            <person name="Chen W.-M."/>
        </authorList>
    </citation>
    <scope>NUCLEOTIDE SEQUENCE [LARGE SCALE GENOMIC DNA]</scope>
    <source>
        <strain evidence="4">CHR27</strain>
    </source>
</reference>
<dbReference type="Proteomes" id="UP000290958">
    <property type="component" value="Unassembled WGS sequence"/>
</dbReference>
<dbReference type="Pfam" id="PF18134">
    <property type="entry name" value="AGS_C"/>
    <property type="match status" value="1"/>
</dbReference>
<feature type="domain" description="Adenylyl/Guanylyl and SMODS C-terminal sensor" evidence="2">
    <location>
        <begin position="302"/>
        <end position="431"/>
    </location>
</feature>
<organism evidence="3 4">
    <name type="scientific">Sphingobium fluviale</name>
    <dbReference type="NCBI Taxonomy" id="2506423"/>
    <lineage>
        <taxon>Bacteria</taxon>
        <taxon>Pseudomonadati</taxon>
        <taxon>Pseudomonadota</taxon>
        <taxon>Alphaproteobacteria</taxon>
        <taxon>Sphingomonadales</taxon>
        <taxon>Sphingomonadaceae</taxon>
        <taxon>Sphingobium</taxon>
    </lineage>
</organism>
<evidence type="ECO:0000313" key="3">
    <source>
        <dbReference type="EMBL" id="RXR31130.1"/>
    </source>
</evidence>
<accession>A0A4Q1KNX8</accession>
<dbReference type="RefSeq" id="WP_129402898.1">
    <property type="nucleotide sequence ID" value="NZ_SBKP01000001.1"/>
</dbReference>
<sequence length="437" mass="50077">MSRADDFKTLFSNIAIDNEETIALRYGEVTRACNLEFRNTDSRTANSLQVGSYGRWTGIRGISDLDMLYIMPSGKWDTYKDNPYKLLRDTADAIQARYTTTEIYVDTLVVVCKYKNFKVEVQPVFEDSDGFWYPYTKNGGCYRLTKPREEINATRTVDADKNGNLRRLCKMTRAWKNKHGVAMNGLVIDTLAHNFLLTTTNFDKTAFSTCGQMMRDFLEYLSNQPKQERYHALGSGQHVKVHKRFEGKAKKGLELADKALAAGEDGKANNRWRKLFGNGYPLSDTTEVAKAYITEASYTATNTEEFIEDMFPVDIRYSLRLECEVKQNGFRTILLRAMRGVGMKRLNVYRSKSLKFYITNENIKGIYHVYWKVLNRGPEAIRLDKIRGQIEPDSGSKTKNERSDFRGEHVVDCYAVQDGVVVAKDRIHVPIVDESES</sequence>
<dbReference type="AlphaFoldDB" id="A0A4Q1KNX8"/>
<protein>
    <submittedName>
        <fullName evidence="3">Nucleotidyltransferase</fullName>
    </submittedName>
</protein>
<dbReference type="OrthoDB" id="2082416at2"/>
<comment type="caution">
    <text evidence="3">The sequence shown here is derived from an EMBL/GenBank/DDBJ whole genome shotgun (WGS) entry which is preliminary data.</text>
</comment>
<gene>
    <name evidence="3" type="ORF">EQG66_02355</name>
</gene>
<dbReference type="GO" id="GO:0016779">
    <property type="term" value="F:nucleotidyltransferase activity"/>
    <property type="evidence" value="ECO:0007669"/>
    <property type="project" value="InterPro"/>
</dbReference>
<dbReference type="Pfam" id="PF18144">
    <property type="entry name" value="SMODS"/>
    <property type="match status" value="1"/>
</dbReference>
<evidence type="ECO:0000313" key="4">
    <source>
        <dbReference type="Proteomes" id="UP000290958"/>
    </source>
</evidence>
<dbReference type="CDD" id="cd05400">
    <property type="entry name" value="NT_2-5OAS_ClassI-CCAase"/>
    <property type="match status" value="1"/>
</dbReference>
<evidence type="ECO:0000256" key="1">
    <source>
        <dbReference type="ARBA" id="ARBA00023118"/>
    </source>
</evidence>
<keyword evidence="3" id="KW-0808">Transferase</keyword>
<proteinExistence type="predicted"/>
<evidence type="ECO:0000259" key="2">
    <source>
        <dbReference type="Pfam" id="PF18134"/>
    </source>
</evidence>
<keyword evidence="4" id="KW-1185">Reference proteome</keyword>
<dbReference type="SUPFAM" id="SSF81301">
    <property type="entry name" value="Nucleotidyltransferase"/>
    <property type="match status" value="1"/>
</dbReference>
<name>A0A4Q1KNX8_9SPHN</name>